<dbReference type="Proteomes" id="UP000789524">
    <property type="component" value="Unassembled WGS sequence"/>
</dbReference>
<name>A0A8J2R1E9_9NEOP</name>
<feature type="compositionally biased region" description="Gly residues" evidence="1">
    <location>
        <begin position="157"/>
        <end position="169"/>
    </location>
</feature>
<gene>
    <name evidence="2" type="ORF">DCHRY22_LOCUS12559</name>
</gene>
<evidence type="ECO:0000256" key="1">
    <source>
        <dbReference type="SAM" id="MobiDB-lite"/>
    </source>
</evidence>
<protein>
    <submittedName>
        <fullName evidence="2">(African queen) hypothetical protein</fullName>
    </submittedName>
</protein>
<feature type="region of interest" description="Disordered" evidence="1">
    <location>
        <begin position="133"/>
        <end position="193"/>
    </location>
</feature>
<keyword evidence="3" id="KW-1185">Reference proteome</keyword>
<dbReference type="AlphaFoldDB" id="A0A8J2R1E9"/>
<reference evidence="2" key="1">
    <citation type="submission" date="2021-09" db="EMBL/GenBank/DDBJ databases">
        <authorList>
            <person name="Martin H S."/>
        </authorList>
    </citation>
    <scope>NUCLEOTIDE SEQUENCE</scope>
</reference>
<organism evidence="2 3">
    <name type="scientific">Danaus chrysippus</name>
    <name type="common">African queen</name>
    <dbReference type="NCBI Taxonomy" id="151541"/>
    <lineage>
        <taxon>Eukaryota</taxon>
        <taxon>Metazoa</taxon>
        <taxon>Ecdysozoa</taxon>
        <taxon>Arthropoda</taxon>
        <taxon>Hexapoda</taxon>
        <taxon>Insecta</taxon>
        <taxon>Pterygota</taxon>
        <taxon>Neoptera</taxon>
        <taxon>Endopterygota</taxon>
        <taxon>Lepidoptera</taxon>
        <taxon>Glossata</taxon>
        <taxon>Ditrysia</taxon>
        <taxon>Papilionoidea</taxon>
        <taxon>Nymphalidae</taxon>
        <taxon>Danainae</taxon>
        <taxon>Danaini</taxon>
        <taxon>Danaina</taxon>
        <taxon>Danaus</taxon>
        <taxon>Anosia</taxon>
    </lineage>
</organism>
<dbReference type="EMBL" id="CAKASE010000077">
    <property type="protein sequence ID" value="CAG9578055.1"/>
    <property type="molecule type" value="Genomic_DNA"/>
</dbReference>
<evidence type="ECO:0000313" key="3">
    <source>
        <dbReference type="Proteomes" id="UP000789524"/>
    </source>
</evidence>
<feature type="compositionally biased region" description="Basic and acidic residues" evidence="1">
    <location>
        <begin position="145"/>
        <end position="156"/>
    </location>
</feature>
<comment type="caution">
    <text evidence="2">The sequence shown here is derived from an EMBL/GenBank/DDBJ whole genome shotgun (WGS) entry which is preliminary data.</text>
</comment>
<evidence type="ECO:0000313" key="2">
    <source>
        <dbReference type="EMBL" id="CAG9578055.1"/>
    </source>
</evidence>
<proteinExistence type="predicted"/>
<feature type="compositionally biased region" description="Basic and acidic residues" evidence="1">
    <location>
        <begin position="183"/>
        <end position="193"/>
    </location>
</feature>
<sequence>MFSTATRRRQAADGGGQQLLTIKRCIRREPCDTPARATDAADWENRNRWVTGGVDAAAILELLRHNSISREFIVSYRYRVGGHCPRPAARSNSLLSRGTLRTITQLLLRQLMHSTLATQHCFRLAAAHARLARSRTNTDDTPPSAEHETTTEDGGRRGGAGVRGAGLQAGRGVEGEVCAGRRRVPERVARAED</sequence>
<accession>A0A8J2R1E9</accession>